<evidence type="ECO:0000313" key="1">
    <source>
        <dbReference type="EMBL" id="KAL3782049.1"/>
    </source>
</evidence>
<proteinExistence type="predicted"/>
<dbReference type="EMBL" id="JALLPJ020000822">
    <property type="protein sequence ID" value="KAL3782049.1"/>
    <property type="molecule type" value="Genomic_DNA"/>
</dbReference>
<dbReference type="Proteomes" id="UP001530400">
    <property type="component" value="Unassembled WGS sequence"/>
</dbReference>
<evidence type="ECO:0000313" key="2">
    <source>
        <dbReference type="Proteomes" id="UP001530400"/>
    </source>
</evidence>
<name>A0ABD3P1H6_9STRA</name>
<protein>
    <submittedName>
        <fullName evidence="1">Uncharacterized protein</fullName>
    </submittedName>
</protein>
<accession>A0ABD3P1H6</accession>
<organism evidence="1 2">
    <name type="scientific">Cyclotella atomus</name>
    <dbReference type="NCBI Taxonomy" id="382360"/>
    <lineage>
        <taxon>Eukaryota</taxon>
        <taxon>Sar</taxon>
        <taxon>Stramenopiles</taxon>
        <taxon>Ochrophyta</taxon>
        <taxon>Bacillariophyta</taxon>
        <taxon>Coscinodiscophyceae</taxon>
        <taxon>Thalassiosirophycidae</taxon>
        <taxon>Stephanodiscales</taxon>
        <taxon>Stephanodiscaceae</taxon>
        <taxon>Cyclotella</taxon>
    </lineage>
</organism>
<reference evidence="1 2" key="1">
    <citation type="submission" date="2024-10" db="EMBL/GenBank/DDBJ databases">
        <title>Updated reference genomes for cyclostephanoid diatoms.</title>
        <authorList>
            <person name="Roberts W.R."/>
            <person name="Alverson A.J."/>
        </authorList>
    </citation>
    <scope>NUCLEOTIDE SEQUENCE [LARGE SCALE GENOMIC DNA]</scope>
    <source>
        <strain evidence="1 2">AJA010-31</strain>
    </source>
</reference>
<keyword evidence="2" id="KW-1185">Reference proteome</keyword>
<sequence>MIAQGTDGCSRGVLMEGVMAGHKEWFQEGHGITSGHLDKHGVWMPDHEPSGKIHLWASPPAVADAMLEELLKLSTFRLLLMLDAGVSVWPSNMFEPLLWAFSSLSPVTGPALAETGHCVDKRGIGIVTHLVILKDEDGEIWEGQEDRASKLNTEARCKELNRTPNFPQRGPFPLTDPVGMGCAVDMLYRSLTTKGRVNDHIQFGTMRKGRSTETRFWASSPVCTLEGSTFSGSASRIRFTTCPTQSEWFSLFLQGAQDCMGYETQNQKAVIISAIVRQLEIIEEDIADADTQEQAHFLVKSLYLPSRKIQRGDRRKVSLYNCGKRVYFGAKTSLLDQEAAPVRDKDEGVIDADIDVIRFGIRRTYHKSSESRARAAGIPKDQVETMNRWQRIERSKGKMPQFDMADHYADAKQLSTLTWRYSYTL</sequence>
<dbReference type="AlphaFoldDB" id="A0ABD3P1H6"/>
<gene>
    <name evidence="1" type="ORF">ACHAWO_000288</name>
</gene>
<comment type="caution">
    <text evidence="1">The sequence shown here is derived from an EMBL/GenBank/DDBJ whole genome shotgun (WGS) entry which is preliminary data.</text>
</comment>